<feature type="compositionally biased region" description="Basic residues" evidence="1">
    <location>
        <begin position="8"/>
        <end position="21"/>
    </location>
</feature>
<reference evidence="2" key="1">
    <citation type="journal article" date="2022" name="IScience">
        <title>Evolution of zygomycete secretomes and the origins of terrestrial fungal ecologies.</title>
        <authorList>
            <person name="Chang Y."/>
            <person name="Wang Y."/>
            <person name="Mondo S."/>
            <person name="Ahrendt S."/>
            <person name="Andreopoulos W."/>
            <person name="Barry K."/>
            <person name="Beard J."/>
            <person name="Benny G.L."/>
            <person name="Blankenship S."/>
            <person name="Bonito G."/>
            <person name="Cuomo C."/>
            <person name="Desiro A."/>
            <person name="Gervers K.A."/>
            <person name="Hundley H."/>
            <person name="Kuo A."/>
            <person name="LaButti K."/>
            <person name="Lang B.F."/>
            <person name="Lipzen A."/>
            <person name="O'Donnell K."/>
            <person name="Pangilinan J."/>
            <person name="Reynolds N."/>
            <person name="Sandor L."/>
            <person name="Smith M.E."/>
            <person name="Tsang A."/>
            <person name="Grigoriev I.V."/>
            <person name="Stajich J.E."/>
            <person name="Spatafora J.W."/>
        </authorList>
    </citation>
    <scope>NUCLEOTIDE SEQUENCE</scope>
    <source>
        <strain evidence="2">RSA 2281</strain>
    </source>
</reference>
<reference evidence="2" key="2">
    <citation type="submission" date="2023-02" db="EMBL/GenBank/DDBJ databases">
        <authorList>
            <consortium name="DOE Joint Genome Institute"/>
            <person name="Mondo S.J."/>
            <person name="Chang Y."/>
            <person name="Wang Y."/>
            <person name="Ahrendt S."/>
            <person name="Andreopoulos W."/>
            <person name="Barry K."/>
            <person name="Beard J."/>
            <person name="Benny G.L."/>
            <person name="Blankenship S."/>
            <person name="Bonito G."/>
            <person name="Cuomo C."/>
            <person name="Desiro A."/>
            <person name="Gervers K.A."/>
            <person name="Hundley H."/>
            <person name="Kuo A."/>
            <person name="LaButti K."/>
            <person name="Lang B.F."/>
            <person name="Lipzen A."/>
            <person name="O'Donnell K."/>
            <person name="Pangilinan J."/>
            <person name="Reynolds N."/>
            <person name="Sandor L."/>
            <person name="Smith M.W."/>
            <person name="Tsang A."/>
            <person name="Grigoriev I.V."/>
            <person name="Stajich J.E."/>
            <person name="Spatafora J.W."/>
        </authorList>
    </citation>
    <scope>NUCLEOTIDE SEQUENCE</scope>
    <source>
        <strain evidence="2">RSA 2281</strain>
    </source>
</reference>
<accession>A0AAD5PGQ6</accession>
<feature type="region of interest" description="Disordered" evidence="1">
    <location>
        <begin position="8"/>
        <end position="58"/>
    </location>
</feature>
<organism evidence="2 3">
    <name type="scientific">Phascolomyces articulosus</name>
    <dbReference type="NCBI Taxonomy" id="60185"/>
    <lineage>
        <taxon>Eukaryota</taxon>
        <taxon>Fungi</taxon>
        <taxon>Fungi incertae sedis</taxon>
        <taxon>Mucoromycota</taxon>
        <taxon>Mucoromycotina</taxon>
        <taxon>Mucoromycetes</taxon>
        <taxon>Mucorales</taxon>
        <taxon>Lichtheimiaceae</taxon>
        <taxon>Phascolomyces</taxon>
    </lineage>
</organism>
<proteinExistence type="predicted"/>
<feature type="compositionally biased region" description="Low complexity" evidence="1">
    <location>
        <begin position="22"/>
        <end position="52"/>
    </location>
</feature>
<evidence type="ECO:0000313" key="3">
    <source>
        <dbReference type="Proteomes" id="UP001209540"/>
    </source>
</evidence>
<name>A0AAD5PGQ6_9FUNG</name>
<dbReference type="EMBL" id="JAIXMP010000007">
    <property type="protein sequence ID" value="KAI9270678.1"/>
    <property type="molecule type" value="Genomic_DNA"/>
</dbReference>
<dbReference type="AlphaFoldDB" id="A0AAD5PGQ6"/>
<dbReference type="Proteomes" id="UP001209540">
    <property type="component" value="Unassembled WGS sequence"/>
</dbReference>
<comment type="caution">
    <text evidence="2">The sequence shown here is derived from an EMBL/GenBank/DDBJ whole genome shotgun (WGS) entry which is preliminary data.</text>
</comment>
<sequence length="351" mass="40554">MLSIRKVFTKNKRNKQQKKKQNSFVSSNSSASSTTDDSVSTPTTSTPTTPTSGPFVHDTRGIFRTLEPIWYYGYYPEQQEQQDSSSVVVTNDIGQQNKVLDDEEQELDWVQFDPHCQTVLEFAYRQNKASCDLGQNCIVHFTSKNPAKSNNNNNEEDNIAWVLNETVRRVITPVWWFEQDSVIDGSKGMCRFDYKNQARLEALADEDRTKLSLVDEAFPHPFTITLVPKSRDQKEEWRGFLHYEYPAIFVNNTMNTSGTFNSNPYVYDNNRTSMMMMMKPPTMDYFYDQIEPARRMSSFHFLPQQQQQPIPIPIHTPLAVQQDGVIINNDAYYYGDNLDDAITTSGRRYSV</sequence>
<protein>
    <submittedName>
        <fullName evidence="2">Uncharacterized protein</fullName>
    </submittedName>
</protein>
<evidence type="ECO:0000313" key="2">
    <source>
        <dbReference type="EMBL" id="KAI9270678.1"/>
    </source>
</evidence>
<keyword evidence="3" id="KW-1185">Reference proteome</keyword>
<evidence type="ECO:0000256" key="1">
    <source>
        <dbReference type="SAM" id="MobiDB-lite"/>
    </source>
</evidence>
<gene>
    <name evidence="2" type="ORF">BDA99DRAFT_569975</name>
</gene>